<dbReference type="PANTHER" id="PTHR43201">
    <property type="entry name" value="ACYL-COA SYNTHETASE"/>
    <property type="match status" value="1"/>
</dbReference>
<dbReference type="InterPro" id="IPR020845">
    <property type="entry name" value="AMP-binding_CS"/>
</dbReference>
<accession>A0A6J0CC55</accession>
<dbReference type="CTD" id="197322"/>
<evidence type="ECO:0000313" key="7">
    <source>
        <dbReference type="RefSeq" id="XP_015524264.1"/>
    </source>
</evidence>
<dbReference type="Pfam" id="PF00501">
    <property type="entry name" value="AMP-binding"/>
    <property type="match status" value="1"/>
</dbReference>
<protein>
    <submittedName>
        <fullName evidence="6 7">Acyl-CoA synthetase family member 3, mitochondrial</fullName>
    </submittedName>
    <submittedName>
        <fullName evidence="8">Malonate--CoA ligase ACSF3, mitochondrial</fullName>
    </submittedName>
</protein>
<dbReference type="Pfam" id="PF13193">
    <property type="entry name" value="AMP-binding_C"/>
    <property type="match status" value="1"/>
</dbReference>
<dbReference type="RefSeq" id="XP_015524264.1">
    <property type="nucleotide sequence ID" value="XM_015668778.1"/>
</dbReference>
<dbReference type="Gene3D" id="3.40.50.12780">
    <property type="entry name" value="N-terminal domain of ligase-like"/>
    <property type="match status" value="1"/>
</dbReference>
<evidence type="ECO:0000256" key="2">
    <source>
        <dbReference type="ARBA" id="ARBA00022598"/>
    </source>
</evidence>
<reference evidence="6 7" key="1">
    <citation type="submission" date="2025-04" db="UniProtKB">
        <authorList>
            <consortium name="RefSeq"/>
        </authorList>
    </citation>
    <scope>IDENTIFICATION</scope>
    <source>
        <tissue evidence="8">Thorax and Abdomen</tissue>
        <tissue evidence="6 7">Whole body</tissue>
    </source>
</reference>
<dbReference type="InterPro" id="IPR025110">
    <property type="entry name" value="AMP-bd_C"/>
</dbReference>
<dbReference type="InterPro" id="IPR042099">
    <property type="entry name" value="ANL_N_sf"/>
</dbReference>
<evidence type="ECO:0000313" key="8">
    <source>
        <dbReference type="RefSeq" id="XP_046589930.1"/>
    </source>
</evidence>
<dbReference type="PANTHER" id="PTHR43201:SF8">
    <property type="entry name" value="ACYL-COA SYNTHETASE FAMILY MEMBER 3"/>
    <property type="match status" value="1"/>
</dbReference>
<proteinExistence type="inferred from homology"/>
<dbReference type="InterPro" id="IPR045851">
    <property type="entry name" value="AMP-bd_C_sf"/>
</dbReference>
<dbReference type="PROSITE" id="PS00455">
    <property type="entry name" value="AMP_BINDING"/>
    <property type="match status" value="1"/>
</dbReference>
<evidence type="ECO:0000313" key="5">
    <source>
        <dbReference type="Proteomes" id="UP000829291"/>
    </source>
</evidence>
<feature type="domain" description="AMP-binding enzyme C-terminal" evidence="4">
    <location>
        <begin position="507"/>
        <end position="581"/>
    </location>
</feature>
<dbReference type="GeneID" id="107227582"/>
<evidence type="ECO:0000259" key="4">
    <source>
        <dbReference type="Pfam" id="PF13193"/>
    </source>
</evidence>
<dbReference type="CDD" id="cd05941">
    <property type="entry name" value="MCS"/>
    <property type="match status" value="1"/>
</dbReference>
<dbReference type="RefSeq" id="XP_015524263.1">
    <property type="nucleotide sequence ID" value="XM_015668777.1"/>
</dbReference>
<dbReference type="Proteomes" id="UP000829291">
    <property type="component" value="Chromosome 3"/>
</dbReference>
<keyword evidence="2 8" id="KW-0436">Ligase</keyword>
<evidence type="ECO:0000259" key="3">
    <source>
        <dbReference type="Pfam" id="PF00501"/>
    </source>
</evidence>
<organism evidence="5 6">
    <name type="scientific">Neodiprion lecontei</name>
    <name type="common">Redheaded pine sawfly</name>
    <dbReference type="NCBI Taxonomy" id="441921"/>
    <lineage>
        <taxon>Eukaryota</taxon>
        <taxon>Metazoa</taxon>
        <taxon>Ecdysozoa</taxon>
        <taxon>Arthropoda</taxon>
        <taxon>Hexapoda</taxon>
        <taxon>Insecta</taxon>
        <taxon>Pterygota</taxon>
        <taxon>Neoptera</taxon>
        <taxon>Endopterygota</taxon>
        <taxon>Hymenoptera</taxon>
        <taxon>Tenthredinoidea</taxon>
        <taxon>Diprionidae</taxon>
        <taxon>Diprioninae</taxon>
        <taxon>Neodiprion</taxon>
    </lineage>
</organism>
<dbReference type="KEGG" id="nlo:107227582"/>
<dbReference type="SUPFAM" id="SSF56801">
    <property type="entry name" value="Acetyl-CoA synthetase-like"/>
    <property type="match status" value="1"/>
</dbReference>
<dbReference type="GO" id="GO:0005737">
    <property type="term" value="C:cytoplasm"/>
    <property type="evidence" value="ECO:0007669"/>
    <property type="project" value="UniProtKB-ARBA"/>
</dbReference>
<dbReference type="OrthoDB" id="2962993at2759"/>
<dbReference type="InterPro" id="IPR000873">
    <property type="entry name" value="AMP-dep_synth/lig_dom"/>
</dbReference>
<dbReference type="Gene3D" id="3.30.300.30">
    <property type="match status" value="1"/>
</dbReference>
<keyword evidence="5" id="KW-1185">Reference proteome</keyword>
<gene>
    <name evidence="6 7 8" type="primary">LOC107227582</name>
</gene>
<dbReference type="RefSeq" id="XP_046589930.1">
    <property type="nucleotide sequence ID" value="XM_046733974.1"/>
</dbReference>
<sequence length="597" mass="66231">MSSLLGSRFPFFASPGTRSSVVIRRLQQTFAAVNSSNENTQIGSDVVPVFKHASRFADKTALRDAHGDYTYRGLYLSSRQFANQITQAVSASRQERVAFLMPNDANYVITQWACWMSGQIAVPLSSAHPASILEYYITDSDAKVLVTTPQFLPLVEPIAKSSNRQLIVLDDTLRMLALKFDGKKANNRGHFEYEIGDLPEAGMDGDFYNNSNALFVYTSGTTGKPKGVVLSHKNIQSQVSSLVDAWKWTEKDIILHTLPLYHIHGIVNVLLCPLHVGARCVMLPKFDASSVWTQLLAVNVQNTERVNVFMAVPTIYAKLIQEYEQRFNKNDKMKEYIHTVCSTKIRLMVSGSAPLPRPIFERWEEITGHRLLERYGMSEIGMALSNPVDGPRIPGTVGTPLPGIEVRITKSDAAGPETEVLLQGSSKGLDKINSLHKKIDGHLEVRGSGIFRQYWKKPEATKEAFTSDGWFKTGDIAQYENGVYKILGRSSVDIIKTGGYKVSALNVETEILSHPDIQDCAVIGLPDDTWGQKVAAIIVLHPGKELILSELREFTKKLLPEYAVPTVLKVVDAIPKNAMGKVNKVDLLKTVFPGNKI</sequence>
<comment type="similarity">
    <text evidence="1">Belongs to the ATP-dependent AMP-binding enzyme family.</text>
</comment>
<dbReference type="GO" id="GO:0006631">
    <property type="term" value="P:fatty acid metabolic process"/>
    <property type="evidence" value="ECO:0007669"/>
    <property type="project" value="TreeGrafter"/>
</dbReference>
<evidence type="ECO:0000313" key="6">
    <source>
        <dbReference type="RefSeq" id="XP_015524263.1"/>
    </source>
</evidence>
<dbReference type="FunFam" id="3.40.50.12780:FF:000030">
    <property type="entry name" value="Acyl-CoA synthetase family member 3"/>
    <property type="match status" value="1"/>
</dbReference>
<feature type="domain" description="AMP-dependent synthetase/ligase" evidence="3">
    <location>
        <begin position="51"/>
        <end position="455"/>
    </location>
</feature>
<evidence type="ECO:0000256" key="1">
    <source>
        <dbReference type="ARBA" id="ARBA00006432"/>
    </source>
</evidence>
<name>A0A6J0CC55_NEOLC</name>
<dbReference type="AlphaFoldDB" id="A0A6J0CC55"/>
<dbReference type="GO" id="GO:0031956">
    <property type="term" value="F:medium-chain fatty acid-CoA ligase activity"/>
    <property type="evidence" value="ECO:0007669"/>
    <property type="project" value="TreeGrafter"/>
</dbReference>